<feature type="region of interest" description="Disordered" evidence="1">
    <location>
        <begin position="1"/>
        <end position="21"/>
    </location>
</feature>
<sequence>MEGEKKMKNEKRERSWEKEKGSVFPVKGSSVKKKMWDRIVGAFTHNRKAST</sequence>
<gene>
    <name evidence="2" type="ORF">G2W53_012120</name>
</gene>
<dbReference type="EMBL" id="JAAIUW010000005">
    <property type="protein sequence ID" value="KAF7829787.1"/>
    <property type="molecule type" value="Genomic_DNA"/>
</dbReference>
<keyword evidence="3" id="KW-1185">Reference proteome</keyword>
<evidence type="ECO:0000256" key="1">
    <source>
        <dbReference type="SAM" id="MobiDB-lite"/>
    </source>
</evidence>
<accession>A0A834TX63</accession>
<organism evidence="2 3">
    <name type="scientific">Senna tora</name>
    <dbReference type="NCBI Taxonomy" id="362788"/>
    <lineage>
        <taxon>Eukaryota</taxon>
        <taxon>Viridiplantae</taxon>
        <taxon>Streptophyta</taxon>
        <taxon>Embryophyta</taxon>
        <taxon>Tracheophyta</taxon>
        <taxon>Spermatophyta</taxon>
        <taxon>Magnoliopsida</taxon>
        <taxon>eudicotyledons</taxon>
        <taxon>Gunneridae</taxon>
        <taxon>Pentapetalae</taxon>
        <taxon>rosids</taxon>
        <taxon>fabids</taxon>
        <taxon>Fabales</taxon>
        <taxon>Fabaceae</taxon>
        <taxon>Caesalpinioideae</taxon>
        <taxon>Cassia clade</taxon>
        <taxon>Senna</taxon>
    </lineage>
</organism>
<proteinExistence type="predicted"/>
<protein>
    <submittedName>
        <fullName evidence="2">Uncharacterized protein</fullName>
    </submittedName>
</protein>
<dbReference type="Proteomes" id="UP000634136">
    <property type="component" value="Unassembled WGS sequence"/>
</dbReference>
<evidence type="ECO:0000313" key="2">
    <source>
        <dbReference type="EMBL" id="KAF7829787.1"/>
    </source>
</evidence>
<evidence type="ECO:0000313" key="3">
    <source>
        <dbReference type="Proteomes" id="UP000634136"/>
    </source>
</evidence>
<dbReference type="AlphaFoldDB" id="A0A834TX63"/>
<name>A0A834TX63_9FABA</name>
<comment type="caution">
    <text evidence="2">The sequence shown here is derived from an EMBL/GenBank/DDBJ whole genome shotgun (WGS) entry which is preliminary data.</text>
</comment>
<reference evidence="2" key="1">
    <citation type="submission" date="2020-09" db="EMBL/GenBank/DDBJ databases">
        <title>Genome-Enabled Discovery of Anthraquinone Biosynthesis in Senna tora.</title>
        <authorList>
            <person name="Kang S.-H."/>
            <person name="Pandey R.P."/>
            <person name="Lee C.-M."/>
            <person name="Sim J.-S."/>
            <person name="Jeong J.-T."/>
            <person name="Choi B.-S."/>
            <person name="Jung M."/>
            <person name="Ginzburg D."/>
            <person name="Zhao K."/>
            <person name="Won S.Y."/>
            <person name="Oh T.-J."/>
            <person name="Yu Y."/>
            <person name="Kim N.-H."/>
            <person name="Lee O.R."/>
            <person name="Lee T.-H."/>
            <person name="Bashyal P."/>
            <person name="Kim T.-S."/>
            <person name="Lee W.-H."/>
            <person name="Kawkins C."/>
            <person name="Kim C.-K."/>
            <person name="Kim J.S."/>
            <person name="Ahn B.O."/>
            <person name="Rhee S.Y."/>
            <person name="Sohng J.K."/>
        </authorList>
    </citation>
    <scope>NUCLEOTIDE SEQUENCE</scope>
    <source>
        <tissue evidence="2">Leaf</tissue>
    </source>
</reference>